<sequence length="157" mass="17753">MSNLCHKMLASEQSLSSVNSASTASNLCRAGMNNVSTSTFGLNLSVFICLDIYCFFFSHCDLPRQLTTAQTPVLPISSACIHAQRIILFSTLGFTICKYNSQIVIHHWPQQRLHSKQGSTYRPYRIEWFRDIPHMALLDQGASRIWPLVCFSRHSLA</sequence>
<evidence type="ECO:0000313" key="2">
    <source>
        <dbReference type="Proteomes" id="UP000823775"/>
    </source>
</evidence>
<evidence type="ECO:0000313" key="1">
    <source>
        <dbReference type="EMBL" id="MCD9644766.1"/>
    </source>
</evidence>
<protein>
    <submittedName>
        <fullName evidence="1">Uncharacterized protein</fullName>
    </submittedName>
</protein>
<accession>A0ABS8VDA9</accession>
<dbReference type="Proteomes" id="UP000823775">
    <property type="component" value="Unassembled WGS sequence"/>
</dbReference>
<reference evidence="1 2" key="1">
    <citation type="journal article" date="2021" name="BMC Genomics">
        <title>Datura genome reveals duplications of psychoactive alkaloid biosynthetic genes and high mutation rate following tissue culture.</title>
        <authorList>
            <person name="Rajewski A."/>
            <person name="Carter-House D."/>
            <person name="Stajich J."/>
            <person name="Litt A."/>
        </authorList>
    </citation>
    <scope>NUCLEOTIDE SEQUENCE [LARGE SCALE GENOMIC DNA]</scope>
    <source>
        <strain evidence="1">AR-01</strain>
    </source>
</reference>
<name>A0ABS8VDA9_DATST</name>
<organism evidence="1 2">
    <name type="scientific">Datura stramonium</name>
    <name type="common">Jimsonweed</name>
    <name type="synonym">Common thornapple</name>
    <dbReference type="NCBI Taxonomy" id="4076"/>
    <lineage>
        <taxon>Eukaryota</taxon>
        <taxon>Viridiplantae</taxon>
        <taxon>Streptophyta</taxon>
        <taxon>Embryophyta</taxon>
        <taxon>Tracheophyta</taxon>
        <taxon>Spermatophyta</taxon>
        <taxon>Magnoliopsida</taxon>
        <taxon>eudicotyledons</taxon>
        <taxon>Gunneridae</taxon>
        <taxon>Pentapetalae</taxon>
        <taxon>asterids</taxon>
        <taxon>lamiids</taxon>
        <taxon>Solanales</taxon>
        <taxon>Solanaceae</taxon>
        <taxon>Solanoideae</taxon>
        <taxon>Datureae</taxon>
        <taxon>Datura</taxon>
    </lineage>
</organism>
<comment type="caution">
    <text evidence="1">The sequence shown here is derived from an EMBL/GenBank/DDBJ whole genome shotgun (WGS) entry which is preliminary data.</text>
</comment>
<gene>
    <name evidence="1" type="ORF">HAX54_033198</name>
</gene>
<proteinExistence type="predicted"/>
<keyword evidence="2" id="KW-1185">Reference proteome</keyword>
<dbReference type="EMBL" id="JACEIK010004243">
    <property type="protein sequence ID" value="MCD9644766.1"/>
    <property type="molecule type" value="Genomic_DNA"/>
</dbReference>